<organism evidence="1 2">
    <name type="scientific">Eleusine coracana subsp. coracana</name>
    <dbReference type="NCBI Taxonomy" id="191504"/>
    <lineage>
        <taxon>Eukaryota</taxon>
        <taxon>Viridiplantae</taxon>
        <taxon>Streptophyta</taxon>
        <taxon>Embryophyta</taxon>
        <taxon>Tracheophyta</taxon>
        <taxon>Spermatophyta</taxon>
        <taxon>Magnoliopsida</taxon>
        <taxon>Liliopsida</taxon>
        <taxon>Poales</taxon>
        <taxon>Poaceae</taxon>
        <taxon>PACMAD clade</taxon>
        <taxon>Chloridoideae</taxon>
        <taxon>Cynodonteae</taxon>
        <taxon>Eleusininae</taxon>
        <taxon>Eleusine</taxon>
    </lineage>
</organism>
<sequence length="163" mass="18229">MGSSVLREIRFEQDASPQMESIQVAHCTLKLGINGIKHLRKLKEISLSYDCKVVRLRMLLQEVNAHPNQPVLRLWKDRSQHDLGDPEGTYEDFDAAESLREHDGEGMESTTPTASATVKQAQRRQSKMLDRPACNLLQLIPDVRLLVATGPASYLALAVSIHS</sequence>
<protein>
    <submittedName>
        <fullName evidence="1">Uncharacterized protein</fullName>
    </submittedName>
</protein>
<evidence type="ECO:0000313" key="1">
    <source>
        <dbReference type="EMBL" id="GJN10497.1"/>
    </source>
</evidence>
<dbReference type="AlphaFoldDB" id="A0AAV5DK56"/>
<evidence type="ECO:0000313" key="2">
    <source>
        <dbReference type="Proteomes" id="UP001054889"/>
    </source>
</evidence>
<dbReference type="EMBL" id="BQKI01000017">
    <property type="protein sequence ID" value="GJN10497.1"/>
    <property type="molecule type" value="Genomic_DNA"/>
</dbReference>
<accession>A0AAV5DK56</accession>
<gene>
    <name evidence="1" type="primary">ga28595</name>
    <name evidence="1" type="ORF">PR202_ga28595</name>
</gene>
<proteinExistence type="predicted"/>
<reference evidence="1" key="2">
    <citation type="submission" date="2021-12" db="EMBL/GenBank/DDBJ databases">
        <title>Resequencing data analysis of finger millet.</title>
        <authorList>
            <person name="Hatakeyama M."/>
            <person name="Aluri S."/>
            <person name="Balachadran M.T."/>
            <person name="Sivarajan S.R."/>
            <person name="Poveda L."/>
            <person name="Shimizu-Inatsugi R."/>
            <person name="Schlapbach R."/>
            <person name="Sreeman S.M."/>
            <person name="Shimizu K.K."/>
        </authorList>
    </citation>
    <scope>NUCLEOTIDE SEQUENCE</scope>
</reference>
<keyword evidence="2" id="KW-1185">Reference proteome</keyword>
<comment type="caution">
    <text evidence="1">The sequence shown here is derived from an EMBL/GenBank/DDBJ whole genome shotgun (WGS) entry which is preliminary data.</text>
</comment>
<name>A0AAV5DK56_ELECO</name>
<dbReference type="Proteomes" id="UP001054889">
    <property type="component" value="Unassembled WGS sequence"/>
</dbReference>
<reference evidence="1" key="1">
    <citation type="journal article" date="2018" name="DNA Res.">
        <title>Multiple hybrid de novo genome assembly of finger millet, an orphan allotetraploid crop.</title>
        <authorList>
            <person name="Hatakeyama M."/>
            <person name="Aluri S."/>
            <person name="Balachadran M.T."/>
            <person name="Sivarajan S.R."/>
            <person name="Patrignani A."/>
            <person name="Gruter S."/>
            <person name="Poveda L."/>
            <person name="Shimizu-Inatsugi R."/>
            <person name="Baeten J."/>
            <person name="Francoijs K.J."/>
            <person name="Nataraja K.N."/>
            <person name="Reddy Y.A.N."/>
            <person name="Phadnis S."/>
            <person name="Ravikumar R.L."/>
            <person name="Schlapbach R."/>
            <person name="Sreeman S.M."/>
            <person name="Shimizu K.K."/>
        </authorList>
    </citation>
    <scope>NUCLEOTIDE SEQUENCE</scope>
</reference>